<feature type="transmembrane region" description="Helical" evidence="1">
    <location>
        <begin position="20"/>
        <end position="40"/>
    </location>
</feature>
<evidence type="ECO:0000256" key="1">
    <source>
        <dbReference type="SAM" id="Phobius"/>
    </source>
</evidence>
<dbReference type="KEGG" id="bdw:94335961"/>
<proteinExistence type="predicted"/>
<sequence length="1092" mass="127032">MKPHWELLGGNNCRYLHSSLLLLLVLSVCFHLDFGIAIFARRCNTNISRKYSFLHGGNKYYNSSNCYRNGICPFSLNAVTSPIDSVVDKSENVNLSNLRPGKIVLGYLKKRNEDGSLDVDIGAPEPLNVSKKSLFFLNQEELKQIDVILKGEVSQERKDRTFEEIKSDTIECASKLPDRKRQMYFSPRYLFPFSYQQKQDEIKETRIAHAMNINEEFFNPNAASYNPLANSIDKPEKGTPVEILITNIDPLDNKYYGEFFSLDAVRNKCISYNNILMESVNPMKNIFPLNAVITERMDGLLKVDIISDKYPFMAALNTFTFANTKDKVGDQIKVYLGSADAALEHVYLFRKHIFNPSLRKEEIHRLQRLLYGYYVQSGTWFKCSKVSIDQEYVGVRIIGTNEMNIKGSILKSQLPIAYPDTLLDDAFIHLKDPSGYFIEKNVEERFGKLDYNYHYDNCFYARIDEFVYSNKADNLNNVDTETIIELRLSTVPIYNTDNNLETLFKKMKSVKFDVINKLNQEASYPCMLVAEGNGYVYFAINHKRRENFTLDDDFLVGILNVQNHARNIPIGGMINVSLQCINNCVQARVERIEAVYVDRNYLSLHSPFGGRVFKYNSFASWYNKNYGITSPENEPFYILWMDYHLKPSVDSPQFNELLAAQPIIGQSDTAGACADAITLKNAGTGLVPADVAKAYADSVYQQEETEHLPKDPLCRTYNEQKNRNTMIAPPAFYLHNDELRDAYYKGCLNLNGIRMYKHIYSRAEMGAKTMVAEYLVDIKGREISWLFESLKDPIKRRDITVKEAHYFNTKLKYLFAIYKDLYIDEYYDTCDKVQLAFATIIPKSLVDQRTFYQLDEIKQLKQYVRLDYAIPTKVRKSILEILHVLTQPQNLFLSQLRQRHREIPDDVYLYSKKAINFLTYKHLYFPTKKYIEKCFSKQRKTYQDTPIPKGQLYEYLMSVPENLTSYLYKSDHTRVARLYRQLLTRAHNSLQKRFHTIGWNNDSVRAEDLMTEEDLASFDAIHPWDIRREELEKQKEPKSEPTGLQAELQMTSRDWRKFNSFVQEAPMEDLKQYVRDLQQYRPIHAIKLPIST</sequence>
<dbReference type="GeneID" id="94335961"/>
<keyword evidence="3" id="KW-1185">Reference proteome</keyword>
<name>A0AAD9PKA5_9APIC</name>
<keyword evidence="1" id="KW-0472">Membrane</keyword>
<keyword evidence="1" id="KW-1133">Transmembrane helix</keyword>
<dbReference type="RefSeq" id="XP_067803259.1">
    <property type="nucleotide sequence ID" value="XM_067946695.1"/>
</dbReference>
<gene>
    <name evidence="2" type="ORF">BdWA1_001663</name>
</gene>
<accession>A0AAD9PKA5</accession>
<keyword evidence="1" id="KW-0812">Transmembrane</keyword>
<dbReference type="EMBL" id="JALLKP010000002">
    <property type="protein sequence ID" value="KAK2196417.1"/>
    <property type="molecule type" value="Genomic_DNA"/>
</dbReference>
<dbReference type="AlphaFoldDB" id="A0AAD9PKA5"/>
<comment type="caution">
    <text evidence="2">The sequence shown here is derived from an EMBL/GenBank/DDBJ whole genome shotgun (WGS) entry which is preliminary data.</text>
</comment>
<evidence type="ECO:0000313" key="2">
    <source>
        <dbReference type="EMBL" id="KAK2196417.1"/>
    </source>
</evidence>
<protein>
    <submittedName>
        <fullName evidence="2">Uncharacterized protein</fullName>
    </submittedName>
</protein>
<dbReference type="Proteomes" id="UP001214638">
    <property type="component" value="Unassembled WGS sequence"/>
</dbReference>
<evidence type="ECO:0000313" key="3">
    <source>
        <dbReference type="Proteomes" id="UP001214638"/>
    </source>
</evidence>
<reference evidence="2" key="1">
    <citation type="journal article" date="2023" name="Nat. Microbiol.">
        <title>Babesia duncani multi-omics identifies virulence factors and drug targets.</title>
        <authorList>
            <person name="Singh P."/>
            <person name="Lonardi S."/>
            <person name="Liang Q."/>
            <person name="Vydyam P."/>
            <person name="Khabirova E."/>
            <person name="Fang T."/>
            <person name="Gihaz S."/>
            <person name="Thekkiniath J."/>
            <person name="Munshi M."/>
            <person name="Abel S."/>
            <person name="Ciampossin L."/>
            <person name="Batugedara G."/>
            <person name="Gupta M."/>
            <person name="Lu X.M."/>
            <person name="Lenz T."/>
            <person name="Chakravarty S."/>
            <person name="Cornillot E."/>
            <person name="Hu Y."/>
            <person name="Ma W."/>
            <person name="Gonzalez L.M."/>
            <person name="Sanchez S."/>
            <person name="Estrada K."/>
            <person name="Sanchez-Flores A."/>
            <person name="Montero E."/>
            <person name="Harb O.S."/>
            <person name="Le Roch K.G."/>
            <person name="Mamoun C.B."/>
        </authorList>
    </citation>
    <scope>NUCLEOTIDE SEQUENCE</scope>
    <source>
        <strain evidence="2">WA1</strain>
    </source>
</reference>
<organism evidence="2 3">
    <name type="scientific">Babesia duncani</name>
    <dbReference type="NCBI Taxonomy" id="323732"/>
    <lineage>
        <taxon>Eukaryota</taxon>
        <taxon>Sar</taxon>
        <taxon>Alveolata</taxon>
        <taxon>Apicomplexa</taxon>
        <taxon>Aconoidasida</taxon>
        <taxon>Piroplasmida</taxon>
        <taxon>Babesiidae</taxon>
        <taxon>Babesia</taxon>
    </lineage>
</organism>